<feature type="non-terminal residue" evidence="2">
    <location>
        <position position="150"/>
    </location>
</feature>
<dbReference type="Gene3D" id="2.60.120.260">
    <property type="entry name" value="Galactose-binding domain-like"/>
    <property type="match status" value="2"/>
</dbReference>
<dbReference type="PROSITE" id="PS50022">
    <property type="entry name" value="FA58C_3"/>
    <property type="match status" value="1"/>
</dbReference>
<proteinExistence type="predicted"/>
<accession>A0A9X9A0D3</accession>
<dbReference type="InterPro" id="IPR000421">
    <property type="entry name" value="FA58C"/>
</dbReference>
<gene>
    <name evidence="2" type="ORF">FC695_38480</name>
</gene>
<evidence type="ECO:0000313" key="3">
    <source>
        <dbReference type="Proteomes" id="UP000308444"/>
    </source>
</evidence>
<feature type="domain" description="F5/8 type C" evidence="1">
    <location>
        <begin position="1"/>
        <end position="99"/>
    </location>
</feature>
<reference evidence="2 3" key="1">
    <citation type="journal article" date="2019" name="Environ. Microbiol.">
        <title>An active ?-lactamase is a part of an orchestrated cell wall stress resistance network of Bacillus subtilis and related rhizosphere species.</title>
        <authorList>
            <person name="Bucher T."/>
            <person name="Keren-Paz A."/>
            <person name="Hausser J."/>
            <person name="Olender T."/>
            <person name="Cytryn E."/>
            <person name="Kolodkin-Gal I."/>
        </authorList>
    </citation>
    <scope>NUCLEOTIDE SEQUENCE [LARGE SCALE GENOMIC DNA]</scope>
    <source>
        <strain evidence="2 3">I32</strain>
    </source>
</reference>
<evidence type="ECO:0000259" key="1">
    <source>
        <dbReference type="PROSITE" id="PS50022"/>
    </source>
</evidence>
<sequence>TPNQYPYNLTLEIDKNQTISKVDYLPRQDGSENGRILGYSIYTSVDGIKYEKASSGTWGNNSDKKTATFNPVTAKYVKIEVTNGQNGFASAAEVDILTDSPSVKPYVLPKNTMKASANSEEASGSASKAIDGKTDTFWHSSWTPNQYPYN</sequence>
<dbReference type="InterPro" id="IPR008979">
    <property type="entry name" value="Galactose-bd-like_sf"/>
</dbReference>
<name>A0A9X9A0D3_BACCE</name>
<dbReference type="SUPFAM" id="SSF49785">
    <property type="entry name" value="Galactose-binding domain-like"/>
    <property type="match status" value="2"/>
</dbReference>
<evidence type="ECO:0000313" key="2">
    <source>
        <dbReference type="EMBL" id="TKI87952.1"/>
    </source>
</evidence>
<protein>
    <submittedName>
        <fullName evidence="2">Discoidin domain-containing protein</fullName>
    </submittedName>
</protein>
<organism evidence="2 3">
    <name type="scientific">Bacillus cereus</name>
    <dbReference type="NCBI Taxonomy" id="1396"/>
    <lineage>
        <taxon>Bacteria</taxon>
        <taxon>Bacillati</taxon>
        <taxon>Bacillota</taxon>
        <taxon>Bacilli</taxon>
        <taxon>Bacillales</taxon>
        <taxon>Bacillaceae</taxon>
        <taxon>Bacillus</taxon>
        <taxon>Bacillus cereus group</taxon>
    </lineage>
</organism>
<dbReference type="Proteomes" id="UP000308444">
    <property type="component" value="Unassembled WGS sequence"/>
</dbReference>
<dbReference type="AlphaFoldDB" id="A0A9X9A0D3"/>
<feature type="non-terminal residue" evidence="2">
    <location>
        <position position="1"/>
    </location>
</feature>
<comment type="caution">
    <text evidence="2">The sequence shown here is derived from an EMBL/GenBank/DDBJ whole genome shotgun (WGS) entry which is preliminary data.</text>
</comment>
<dbReference type="Pfam" id="PF00754">
    <property type="entry name" value="F5_F8_type_C"/>
    <property type="match status" value="1"/>
</dbReference>
<dbReference type="EMBL" id="SZOH01004164">
    <property type="protein sequence ID" value="TKI87952.1"/>
    <property type="molecule type" value="Genomic_DNA"/>
</dbReference>